<dbReference type="RefSeq" id="WP_126702970.1">
    <property type="nucleotide sequence ID" value="NZ_CP034593.1"/>
</dbReference>
<dbReference type="PANTHER" id="PTHR33376:SF15">
    <property type="entry name" value="BLL6794 PROTEIN"/>
    <property type="match status" value="1"/>
</dbReference>
<dbReference type="CDD" id="cd13666">
    <property type="entry name" value="PBP2_TRAP_DctP_like_1"/>
    <property type="match status" value="1"/>
</dbReference>
<dbReference type="Gene3D" id="3.40.190.170">
    <property type="entry name" value="Bacterial extracellular solute-binding protein, family 7"/>
    <property type="match status" value="1"/>
</dbReference>
<accession>A0A3Q9G2I9</accession>
<dbReference type="EMBL" id="CP034593">
    <property type="protein sequence ID" value="AZQ76161.1"/>
    <property type="molecule type" value="Genomic_DNA"/>
</dbReference>
<dbReference type="GO" id="GO:0055085">
    <property type="term" value="P:transmembrane transport"/>
    <property type="evidence" value="ECO:0007669"/>
    <property type="project" value="InterPro"/>
</dbReference>
<feature type="signal peptide" evidence="2">
    <location>
        <begin position="1"/>
        <end position="21"/>
    </location>
</feature>
<dbReference type="NCBIfam" id="NF037995">
    <property type="entry name" value="TRAP_S1"/>
    <property type="match status" value="1"/>
</dbReference>
<keyword evidence="1 2" id="KW-0732">Signal</keyword>
<dbReference type="OrthoDB" id="9815946at2"/>
<dbReference type="PANTHER" id="PTHR33376">
    <property type="match status" value="1"/>
</dbReference>
<dbReference type="Proteomes" id="UP000280344">
    <property type="component" value="Chromosome"/>
</dbReference>
<dbReference type="Pfam" id="PF03480">
    <property type="entry name" value="DctP"/>
    <property type="match status" value="1"/>
</dbReference>
<dbReference type="InterPro" id="IPR038404">
    <property type="entry name" value="TRAP_DctP_sf"/>
</dbReference>
<name>A0A3Q9G2I9_9ACTO</name>
<proteinExistence type="predicted"/>
<reference evidence="3 4" key="1">
    <citation type="submission" date="2018-12" db="EMBL/GenBank/DDBJ databases">
        <title>Complete genome sequence of Flaviflexus sp. H23T48.</title>
        <authorList>
            <person name="Bae J.-W."/>
            <person name="Lee J.-Y."/>
        </authorList>
    </citation>
    <scope>NUCLEOTIDE SEQUENCE [LARGE SCALE GENOMIC DNA]</scope>
    <source>
        <strain evidence="3 4">H23T48</strain>
    </source>
</reference>
<evidence type="ECO:0000313" key="4">
    <source>
        <dbReference type="Proteomes" id="UP000280344"/>
    </source>
</evidence>
<gene>
    <name evidence="3" type="ORF">EJ997_01275</name>
</gene>
<evidence type="ECO:0000256" key="2">
    <source>
        <dbReference type="SAM" id="SignalP"/>
    </source>
</evidence>
<dbReference type="AlphaFoldDB" id="A0A3Q9G2I9"/>
<feature type="chain" id="PRO_5038488551" evidence="2">
    <location>
        <begin position="22"/>
        <end position="358"/>
    </location>
</feature>
<evidence type="ECO:0000313" key="3">
    <source>
        <dbReference type="EMBL" id="AZQ76161.1"/>
    </source>
</evidence>
<dbReference type="PROSITE" id="PS51257">
    <property type="entry name" value="PROKAR_LIPOPROTEIN"/>
    <property type="match status" value="1"/>
</dbReference>
<dbReference type="InterPro" id="IPR018389">
    <property type="entry name" value="DctP_fam"/>
</dbReference>
<keyword evidence="4" id="KW-1185">Reference proteome</keyword>
<dbReference type="KEGG" id="flh:EJ997_01275"/>
<evidence type="ECO:0000256" key="1">
    <source>
        <dbReference type="ARBA" id="ARBA00022729"/>
    </source>
</evidence>
<protein>
    <submittedName>
        <fullName evidence="3">ABC transporter substrate-binding protein</fullName>
    </submittedName>
</protein>
<organism evidence="3 4">
    <name type="scientific">Flaviflexus ciconiae</name>
    <dbReference type="NCBI Taxonomy" id="2496867"/>
    <lineage>
        <taxon>Bacteria</taxon>
        <taxon>Bacillati</taxon>
        <taxon>Actinomycetota</taxon>
        <taxon>Actinomycetes</taxon>
        <taxon>Actinomycetales</taxon>
        <taxon>Actinomycetaceae</taxon>
        <taxon>Flaviflexus</taxon>
    </lineage>
</organism>
<sequence>MMRKNKLVGGLAALLTLGTVAACSDSGAEYTLHYATYSSPTSDQSKVVQRWAADIEEATNGEVEVIFHYSGSLIGAEDALQATLDGRVDIAQVGSIYAASDLSMYTVVDLPFKTKNPEVHMHSIMRLYEESETYREDFERQGVKLMYPLPLGSMMIGLSSPAATPEDLEGRSIRAGGLTSQVILARGANPVAMGANDIYESLERGIVQGYTSISLPNLPAFGLTRSTDYVVDPGIGVAGSSIVVINQDLYESMPEEYQQAIDEASANSLQYGTEEMDAAGAAACTELREAGTEFSAFEDADVEDWRGDLALDQDWVTEFEERGYDAQGVLDDFEQIIAEEEPLSDYSAPLNACMGGSQ</sequence>